<accession>A0A3A4JWG2</accession>
<evidence type="ECO:0000313" key="3">
    <source>
        <dbReference type="Proteomes" id="UP000266677"/>
    </source>
</evidence>
<feature type="compositionally biased region" description="Basic and acidic residues" evidence="1">
    <location>
        <begin position="357"/>
        <end position="373"/>
    </location>
</feature>
<evidence type="ECO:0000256" key="1">
    <source>
        <dbReference type="SAM" id="MobiDB-lite"/>
    </source>
</evidence>
<name>A0A3A4JWG2_9NOCA</name>
<dbReference type="RefSeq" id="WP_120041598.1">
    <property type="nucleotide sequence ID" value="NZ_QZFU01000019.1"/>
</dbReference>
<dbReference type="EMBL" id="QZFU01000019">
    <property type="protein sequence ID" value="RJO74859.1"/>
    <property type="molecule type" value="Genomic_DNA"/>
</dbReference>
<organism evidence="2 3">
    <name type="scientific">Nocardia panacis</name>
    <dbReference type="NCBI Taxonomy" id="2340916"/>
    <lineage>
        <taxon>Bacteria</taxon>
        <taxon>Bacillati</taxon>
        <taxon>Actinomycetota</taxon>
        <taxon>Actinomycetes</taxon>
        <taxon>Mycobacteriales</taxon>
        <taxon>Nocardiaceae</taxon>
        <taxon>Nocardia</taxon>
    </lineage>
</organism>
<feature type="region of interest" description="Disordered" evidence="1">
    <location>
        <begin position="346"/>
        <end position="373"/>
    </location>
</feature>
<comment type="caution">
    <text evidence="2">The sequence shown here is derived from an EMBL/GenBank/DDBJ whole genome shotgun (WGS) entry which is preliminary data.</text>
</comment>
<sequence length="373" mass="40970">MRQLPAIEDVNEYLREHGWIFTGTWRTAQVWSLRSFDVLVPASDTLGDTPRRLRELVQCIADAEERPSATVWRDLAAPGLDTISYLTAAEAGPVALPLRAYTMHAVHELITLTAHAALNESSATAAEVEPDPVAALLAQSVTSPRVDVPGLDIGLPNDPCHPDPLGRRTAARLLRNATLLYRTTATLERDDGEHTESPDISSEERKALAALAGPGHTATFILEFHWSWRLPRRDERLEIPPEACMRHLHQAENDTEQLSARVAGVVEGLVVGLSDEPGNARWRVTIRGPLVIDGVTTGRPRLVTVRLGDADSYEAALTAHRSGRPVRVEGDVDRSRRVPEIDAATDSFTVFAPDSSSTERRQDTDGRRPIDPE</sequence>
<dbReference type="OrthoDB" id="3818889at2"/>
<dbReference type="Proteomes" id="UP000266677">
    <property type="component" value="Unassembled WGS sequence"/>
</dbReference>
<evidence type="ECO:0000313" key="2">
    <source>
        <dbReference type="EMBL" id="RJO74859.1"/>
    </source>
</evidence>
<reference evidence="2 3" key="1">
    <citation type="submission" date="2018-09" db="EMBL/GenBank/DDBJ databases">
        <title>YIM PH21274 draft genome.</title>
        <authorList>
            <person name="Miao C."/>
        </authorList>
    </citation>
    <scope>NUCLEOTIDE SEQUENCE [LARGE SCALE GENOMIC DNA]</scope>
    <source>
        <strain evidence="2 3">YIM PH 21724</strain>
    </source>
</reference>
<dbReference type="AlphaFoldDB" id="A0A3A4JWG2"/>
<gene>
    <name evidence="2" type="ORF">D5S18_15630</name>
</gene>
<proteinExistence type="predicted"/>
<keyword evidence="3" id="KW-1185">Reference proteome</keyword>
<protein>
    <submittedName>
        <fullName evidence="2">Uncharacterized protein</fullName>
    </submittedName>
</protein>